<dbReference type="InterPro" id="IPR036047">
    <property type="entry name" value="F-box-like_dom_sf"/>
</dbReference>
<dbReference type="CDD" id="cd22157">
    <property type="entry name" value="F-box_AtFBW1-like"/>
    <property type="match status" value="1"/>
</dbReference>
<dbReference type="PROSITE" id="PS50181">
    <property type="entry name" value="FBOX"/>
    <property type="match status" value="1"/>
</dbReference>
<keyword evidence="3" id="KW-1185">Reference proteome</keyword>
<dbReference type="PANTHER" id="PTHR31672">
    <property type="entry name" value="BNACNNG10540D PROTEIN"/>
    <property type="match status" value="1"/>
</dbReference>
<evidence type="ECO:0000313" key="2">
    <source>
        <dbReference type="EMBL" id="KAK0577800.1"/>
    </source>
</evidence>
<dbReference type="InterPro" id="IPR001810">
    <property type="entry name" value="F-box_dom"/>
</dbReference>
<feature type="domain" description="F-box" evidence="1">
    <location>
        <begin position="28"/>
        <end position="75"/>
    </location>
</feature>
<dbReference type="Pfam" id="PF12937">
    <property type="entry name" value="F-box-like"/>
    <property type="match status" value="1"/>
</dbReference>
<proteinExistence type="predicted"/>
<evidence type="ECO:0000313" key="3">
    <source>
        <dbReference type="Proteomes" id="UP001168877"/>
    </source>
</evidence>
<dbReference type="EMBL" id="JAUESC010000385">
    <property type="protein sequence ID" value="KAK0577800.1"/>
    <property type="molecule type" value="Genomic_DNA"/>
</dbReference>
<dbReference type="Gene3D" id="1.20.1280.50">
    <property type="match status" value="1"/>
</dbReference>
<dbReference type="PANTHER" id="PTHR31672:SF13">
    <property type="entry name" value="F-BOX PROTEIN CPR30-LIKE"/>
    <property type="match status" value="1"/>
</dbReference>
<accession>A0AA39RTQ2</accession>
<reference evidence="2" key="1">
    <citation type="journal article" date="2022" name="Plant J.">
        <title>Strategies of tolerance reflected in two North American maple genomes.</title>
        <authorList>
            <person name="McEvoy S.L."/>
            <person name="Sezen U.U."/>
            <person name="Trouern-Trend A."/>
            <person name="McMahon S.M."/>
            <person name="Schaberg P.G."/>
            <person name="Yang J."/>
            <person name="Wegrzyn J.L."/>
            <person name="Swenson N.G."/>
        </authorList>
    </citation>
    <scope>NUCLEOTIDE SEQUENCE</scope>
    <source>
        <strain evidence="2">NS2018</strain>
    </source>
</reference>
<reference evidence="2" key="2">
    <citation type="submission" date="2023-06" db="EMBL/GenBank/DDBJ databases">
        <authorList>
            <person name="Swenson N.G."/>
            <person name="Wegrzyn J.L."/>
            <person name="Mcevoy S.L."/>
        </authorList>
    </citation>
    <scope>NUCLEOTIDE SEQUENCE</scope>
    <source>
        <strain evidence="2">NS2018</strain>
        <tissue evidence="2">Leaf</tissue>
    </source>
</reference>
<protein>
    <recommendedName>
        <fullName evidence="1">F-box domain-containing protein</fullName>
    </recommendedName>
</protein>
<dbReference type="AlphaFoldDB" id="A0AA39RTQ2"/>
<evidence type="ECO:0000259" key="1">
    <source>
        <dbReference type="PROSITE" id="PS50181"/>
    </source>
</evidence>
<sequence length="186" mass="21396">MEEAAGDQFSQVYSLNESKEDNRDVSLASVGLLLPCEIFFEILSWLPVKNLVRCKCVCKQWYKLIEDRTFIVKHLSRTKAVTVYFEDKVESLDVDGTIVQEKFKIMSMFAGLIVEKGKTSSKYRLRNFTTQEILYLPNPHEDTYIISSHYNLSGEIKLVSVYGDENINSSEGFALEGFEVLNLDRR</sequence>
<dbReference type="Proteomes" id="UP001168877">
    <property type="component" value="Unassembled WGS sequence"/>
</dbReference>
<dbReference type="InterPro" id="IPR050796">
    <property type="entry name" value="SCF_F-box_component"/>
</dbReference>
<gene>
    <name evidence="2" type="ORF">LWI29_000336</name>
</gene>
<comment type="caution">
    <text evidence="2">The sequence shown here is derived from an EMBL/GenBank/DDBJ whole genome shotgun (WGS) entry which is preliminary data.</text>
</comment>
<organism evidence="2 3">
    <name type="scientific">Acer saccharum</name>
    <name type="common">Sugar maple</name>
    <dbReference type="NCBI Taxonomy" id="4024"/>
    <lineage>
        <taxon>Eukaryota</taxon>
        <taxon>Viridiplantae</taxon>
        <taxon>Streptophyta</taxon>
        <taxon>Embryophyta</taxon>
        <taxon>Tracheophyta</taxon>
        <taxon>Spermatophyta</taxon>
        <taxon>Magnoliopsida</taxon>
        <taxon>eudicotyledons</taxon>
        <taxon>Gunneridae</taxon>
        <taxon>Pentapetalae</taxon>
        <taxon>rosids</taxon>
        <taxon>malvids</taxon>
        <taxon>Sapindales</taxon>
        <taxon>Sapindaceae</taxon>
        <taxon>Hippocastanoideae</taxon>
        <taxon>Acereae</taxon>
        <taxon>Acer</taxon>
    </lineage>
</organism>
<name>A0AA39RTQ2_ACESA</name>
<dbReference type="SUPFAM" id="SSF81383">
    <property type="entry name" value="F-box domain"/>
    <property type="match status" value="1"/>
</dbReference>
<dbReference type="SMART" id="SM00256">
    <property type="entry name" value="FBOX"/>
    <property type="match status" value="1"/>
</dbReference>